<accession>A0A1H3MVY9</accession>
<name>A0A1H3MVY9_9EURY</name>
<dbReference type="OrthoDB" id="378969at2157"/>
<reference evidence="2" key="1">
    <citation type="submission" date="2016-10" db="EMBL/GenBank/DDBJ databases">
        <authorList>
            <person name="Varghese N."/>
            <person name="Submissions S."/>
        </authorList>
    </citation>
    <scope>NUCLEOTIDE SEQUENCE [LARGE SCALE GENOMIC DNA]</scope>
    <source>
        <strain evidence="2">DC30,IBRC 10041,KCTC 4046</strain>
    </source>
</reference>
<proteinExistence type="predicted"/>
<evidence type="ECO:0000313" key="2">
    <source>
        <dbReference type="Proteomes" id="UP000199079"/>
    </source>
</evidence>
<sequence>MCLKDRISTESLDQFERTIGVELWNLQPEVRYDGEYGGYRADIIARGYDGDQFVDVIVEAKFDRNKGSALNHLRMLFLYGNLADADVLVWLTDAELDSRIYETVAWLAPQTTGLDLKVVETSVRISAGDLSSLRFNRDVPDTTAHSDDESTLRQHQRRYWAELIDEYPRDVLDLNVQPSADTVHKQGRTIPVKGVLPELVVRQKAHLKFALDSSNRPHRHSINA</sequence>
<dbReference type="EMBL" id="FNPC01000010">
    <property type="protein sequence ID" value="SDY80648.1"/>
    <property type="molecule type" value="Genomic_DNA"/>
</dbReference>
<evidence type="ECO:0000313" key="1">
    <source>
        <dbReference type="EMBL" id="SDY80648.1"/>
    </source>
</evidence>
<protein>
    <submittedName>
        <fullName evidence="1">Uncharacterized protein</fullName>
    </submittedName>
</protein>
<dbReference type="AlphaFoldDB" id="A0A1H3MVY9"/>
<dbReference type="RefSeq" id="WP_143114467.1">
    <property type="nucleotide sequence ID" value="NZ_FNPC01000010.1"/>
</dbReference>
<keyword evidence="2" id="KW-1185">Reference proteome</keyword>
<organism evidence="1 2">
    <name type="scientific">Halopenitus persicus</name>
    <dbReference type="NCBI Taxonomy" id="1048396"/>
    <lineage>
        <taxon>Archaea</taxon>
        <taxon>Methanobacteriati</taxon>
        <taxon>Methanobacteriota</taxon>
        <taxon>Stenosarchaea group</taxon>
        <taxon>Halobacteria</taxon>
        <taxon>Halobacteriales</taxon>
        <taxon>Haloferacaceae</taxon>
        <taxon>Halopenitus</taxon>
    </lineage>
</organism>
<dbReference type="Proteomes" id="UP000199079">
    <property type="component" value="Unassembled WGS sequence"/>
</dbReference>
<gene>
    <name evidence="1" type="ORF">SAMN05216564_110106</name>
</gene>